<evidence type="ECO:0000313" key="6">
    <source>
        <dbReference type="Proteomes" id="UP001152795"/>
    </source>
</evidence>
<evidence type="ECO:0000256" key="1">
    <source>
        <dbReference type="ARBA" id="ARBA00004496"/>
    </source>
</evidence>
<feature type="compositionally biased region" description="Low complexity" evidence="4">
    <location>
        <begin position="305"/>
        <end position="317"/>
    </location>
</feature>
<proteinExistence type="predicted"/>
<accession>A0A6S7GP89</accession>
<feature type="region of interest" description="Disordered" evidence="4">
    <location>
        <begin position="277"/>
        <end position="342"/>
    </location>
</feature>
<feature type="region of interest" description="Disordered" evidence="4">
    <location>
        <begin position="116"/>
        <end position="187"/>
    </location>
</feature>
<feature type="compositionally biased region" description="Pro residues" evidence="4">
    <location>
        <begin position="294"/>
        <end position="304"/>
    </location>
</feature>
<dbReference type="Proteomes" id="UP001152795">
    <property type="component" value="Unassembled WGS sequence"/>
</dbReference>
<evidence type="ECO:0000256" key="4">
    <source>
        <dbReference type="SAM" id="MobiDB-lite"/>
    </source>
</evidence>
<comment type="caution">
    <text evidence="5">The sequence shown here is derived from an EMBL/GenBank/DDBJ whole genome shotgun (WGS) entry which is preliminary data.</text>
</comment>
<dbReference type="GO" id="GO:0051371">
    <property type="term" value="F:muscle alpha-actinin binding"/>
    <property type="evidence" value="ECO:0007669"/>
    <property type="project" value="TreeGrafter"/>
</dbReference>
<sequence length="342" mass="36727">MAGEYVVNLTGGGPWGFRLQGGKDFGTALSIARVTPGGKADLQGILEGDLIDEINNEPTEHLVHLDAQNIIKSSKDILQLRLVRRAGNIAKSMGSKSPIVITDMTQSGRVDHKFNAKPRPFGVQSSPVQMKPLSKPAKDPDNYDDSEVLRMLRNSSINDSGLTSTSRQPDNDIDDLPPPPPEAFVNEDELPAGQSRSFKLLQRHVDGGDGHPSVFSQPEGDRNRAAPQPRPYTVTSSVRTAKPPVQAPMNTKEPPPCPPGVKPMQVLPSEVNFTRPSDAARAAYVERRQASPQPTSPGPPPPAPAFQSYRPVAVSAPKPKPASPSTGNSQLPYCHGCGQVIQ</sequence>
<protein>
    <submittedName>
        <fullName evidence="5">PDZ and LIM domain 5-like isoform X1</fullName>
    </submittedName>
</protein>
<dbReference type="GO" id="GO:0005912">
    <property type="term" value="C:adherens junction"/>
    <property type="evidence" value="ECO:0007669"/>
    <property type="project" value="TreeGrafter"/>
</dbReference>
<dbReference type="SUPFAM" id="SSF50156">
    <property type="entry name" value="PDZ domain-like"/>
    <property type="match status" value="1"/>
</dbReference>
<comment type="subcellular location">
    <subcellularLocation>
        <location evidence="1">Cytoplasm</location>
    </subcellularLocation>
</comment>
<dbReference type="EMBL" id="CACRXK020001896">
    <property type="protein sequence ID" value="CAB3991662.1"/>
    <property type="molecule type" value="Genomic_DNA"/>
</dbReference>
<feature type="compositionally biased region" description="Polar residues" evidence="4">
    <location>
        <begin position="153"/>
        <end position="168"/>
    </location>
</feature>
<feature type="region of interest" description="Disordered" evidence="4">
    <location>
        <begin position="203"/>
        <end position="254"/>
    </location>
</feature>
<keyword evidence="3" id="KW-0440">LIM domain</keyword>
<dbReference type="SMART" id="SM00228">
    <property type="entry name" value="PDZ"/>
    <property type="match status" value="1"/>
</dbReference>
<keyword evidence="3" id="KW-0862">Zinc</keyword>
<evidence type="ECO:0000256" key="2">
    <source>
        <dbReference type="ARBA" id="ARBA00022490"/>
    </source>
</evidence>
<keyword evidence="3" id="KW-0479">Metal-binding</keyword>
<dbReference type="GO" id="GO:0061061">
    <property type="term" value="P:muscle structure development"/>
    <property type="evidence" value="ECO:0007669"/>
    <property type="project" value="TreeGrafter"/>
</dbReference>
<dbReference type="GO" id="GO:0031941">
    <property type="term" value="C:filamentous actin"/>
    <property type="evidence" value="ECO:0007669"/>
    <property type="project" value="TreeGrafter"/>
</dbReference>
<dbReference type="InterPro" id="IPR050604">
    <property type="entry name" value="PDZ-LIM_domain"/>
</dbReference>
<gene>
    <name evidence="5" type="ORF">PACLA_8A020764</name>
</gene>
<dbReference type="CDD" id="cd06753">
    <property type="entry name" value="PDZ_PDLIM-like"/>
    <property type="match status" value="1"/>
</dbReference>
<organism evidence="5 6">
    <name type="scientific">Paramuricea clavata</name>
    <name type="common">Red gorgonian</name>
    <name type="synonym">Violescent sea-whip</name>
    <dbReference type="NCBI Taxonomy" id="317549"/>
    <lineage>
        <taxon>Eukaryota</taxon>
        <taxon>Metazoa</taxon>
        <taxon>Cnidaria</taxon>
        <taxon>Anthozoa</taxon>
        <taxon>Octocorallia</taxon>
        <taxon>Malacalcyonacea</taxon>
        <taxon>Plexauridae</taxon>
        <taxon>Paramuricea</taxon>
    </lineage>
</organism>
<dbReference type="Gene3D" id="2.30.42.10">
    <property type="match status" value="1"/>
</dbReference>
<dbReference type="PANTHER" id="PTHR24214:SF38">
    <property type="entry name" value="PDZ AND LIM DOMAIN PROTEIN ZASP-RELATED"/>
    <property type="match status" value="1"/>
</dbReference>
<dbReference type="OrthoDB" id="5911912at2759"/>
<dbReference type="InterPro" id="IPR036034">
    <property type="entry name" value="PDZ_sf"/>
</dbReference>
<dbReference type="GO" id="GO:0001725">
    <property type="term" value="C:stress fiber"/>
    <property type="evidence" value="ECO:0007669"/>
    <property type="project" value="TreeGrafter"/>
</dbReference>
<dbReference type="FunFam" id="2.30.42.10:FF:000055">
    <property type="entry name" value="PDZ and LIM domain protein 3"/>
    <property type="match status" value="1"/>
</dbReference>
<dbReference type="AlphaFoldDB" id="A0A6S7GP89"/>
<dbReference type="GO" id="GO:0003779">
    <property type="term" value="F:actin binding"/>
    <property type="evidence" value="ECO:0007669"/>
    <property type="project" value="TreeGrafter"/>
</dbReference>
<dbReference type="GO" id="GO:0030036">
    <property type="term" value="P:actin cytoskeleton organization"/>
    <property type="evidence" value="ECO:0007669"/>
    <property type="project" value="TreeGrafter"/>
</dbReference>
<keyword evidence="6" id="KW-1185">Reference proteome</keyword>
<dbReference type="GO" id="GO:0030018">
    <property type="term" value="C:Z disc"/>
    <property type="evidence" value="ECO:0007669"/>
    <property type="project" value="TreeGrafter"/>
</dbReference>
<keyword evidence="2" id="KW-0963">Cytoplasm</keyword>
<evidence type="ECO:0000256" key="3">
    <source>
        <dbReference type="ARBA" id="ARBA00023038"/>
    </source>
</evidence>
<dbReference type="InterPro" id="IPR001478">
    <property type="entry name" value="PDZ"/>
</dbReference>
<reference evidence="5" key="1">
    <citation type="submission" date="2020-04" db="EMBL/GenBank/DDBJ databases">
        <authorList>
            <person name="Alioto T."/>
            <person name="Alioto T."/>
            <person name="Gomez Garrido J."/>
        </authorList>
    </citation>
    <scope>NUCLEOTIDE SEQUENCE</scope>
    <source>
        <strain evidence="5">A484AB</strain>
    </source>
</reference>
<name>A0A6S7GP89_PARCT</name>
<dbReference type="Pfam" id="PF00595">
    <property type="entry name" value="PDZ"/>
    <property type="match status" value="1"/>
</dbReference>
<evidence type="ECO:0000313" key="5">
    <source>
        <dbReference type="EMBL" id="CAB3991662.1"/>
    </source>
</evidence>
<dbReference type="PROSITE" id="PS50106">
    <property type="entry name" value="PDZ"/>
    <property type="match status" value="1"/>
</dbReference>
<dbReference type="PANTHER" id="PTHR24214">
    <property type="entry name" value="PDZ AND LIM DOMAIN PROTEIN ZASP"/>
    <property type="match status" value="1"/>
</dbReference>